<dbReference type="OrthoDB" id="408373at2759"/>
<dbReference type="Gene3D" id="3.40.50.1820">
    <property type="entry name" value="alpha/beta hydrolase"/>
    <property type="match status" value="1"/>
</dbReference>
<dbReference type="GO" id="GO:0016787">
    <property type="term" value="F:hydrolase activity"/>
    <property type="evidence" value="ECO:0007669"/>
    <property type="project" value="UniProtKB-KW"/>
</dbReference>
<dbReference type="InterPro" id="IPR029058">
    <property type="entry name" value="AB_hydrolase_fold"/>
</dbReference>
<evidence type="ECO:0000256" key="1">
    <source>
        <dbReference type="ARBA" id="ARBA00022801"/>
    </source>
</evidence>
<dbReference type="PRINTS" id="PR00412">
    <property type="entry name" value="EPOXHYDRLASE"/>
</dbReference>
<dbReference type="Proteomes" id="UP000297245">
    <property type="component" value="Unassembled WGS sequence"/>
</dbReference>
<evidence type="ECO:0000313" key="4">
    <source>
        <dbReference type="EMBL" id="THV06216.1"/>
    </source>
</evidence>
<dbReference type="PANTHER" id="PTHR43329">
    <property type="entry name" value="EPOXIDE HYDROLASE"/>
    <property type="match status" value="1"/>
</dbReference>
<dbReference type="InterPro" id="IPR000073">
    <property type="entry name" value="AB_hydrolase_1"/>
</dbReference>
<feature type="domain" description="AB hydrolase-1" evidence="3">
    <location>
        <begin position="32"/>
        <end position="133"/>
    </location>
</feature>
<gene>
    <name evidence="4" type="ORF">K435DRAFT_773408</name>
</gene>
<accession>A0A4V4HIE5</accession>
<sequence length="334" mass="38095">MDPSSYRVTTVSRGFKYRYYFTQPRSPIKTFLFFVHGYPSTSYDWYRQVQFFQEKGYGLIVPDMLGYGGTSKPTDPASYNKDIARDLIDILDAENIKQAVFIGHDWGSWFVSRVLSLFSDRAQAAGFLALGYMPPSPNTHLASEETLKKLKELVGYEVFAYIKFFGGDEDSSKICMENLDAFWNILYPEDPKTWLTDMAPAGALKESLLSGKVLPQASWLSSEDRAHQMEAIRAGGLEAPMCYYRAHIRGIHMKGDQAIPLPNYTISQPVFYGAALEDYICLPLLSKPNMDKYCKNLTYKEFKANHWIMLQVPDEVNRELLAWVEGLEGLDLQQ</sequence>
<reference evidence="4 5" key="1">
    <citation type="journal article" date="2019" name="Nat. Ecol. Evol.">
        <title>Megaphylogeny resolves global patterns of mushroom evolution.</title>
        <authorList>
            <person name="Varga T."/>
            <person name="Krizsan K."/>
            <person name="Foldi C."/>
            <person name="Dima B."/>
            <person name="Sanchez-Garcia M."/>
            <person name="Sanchez-Ramirez S."/>
            <person name="Szollosi G.J."/>
            <person name="Szarkandi J.G."/>
            <person name="Papp V."/>
            <person name="Albert L."/>
            <person name="Andreopoulos W."/>
            <person name="Angelini C."/>
            <person name="Antonin V."/>
            <person name="Barry K.W."/>
            <person name="Bougher N.L."/>
            <person name="Buchanan P."/>
            <person name="Buyck B."/>
            <person name="Bense V."/>
            <person name="Catcheside P."/>
            <person name="Chovatia M."/>
            <person name="Cooper J."/>
            <person name="Damon W."/>
            <person name="Desjardin D."/>
            <person name="Finy P."/>
            <person name="Geml J."/>
            <person name="Haridas S."/>
            <person name="Hughes K."/>
            <person name="Justo A."/>
            <person name="Karasinski D."/>
            <person name="Kautmanova I."/>
            <person name="Kiss B."/>
            <person name="Kocsube S."/>
            <person name="Kotiranta H."/>
            <person name="LaButti K.M."/>
            <person name="Lechner B.E."/>
            <person name="Liimatainen K."/>
            <person name="Lipzen A."/>
            <person name="Lukacs Z."/>
            <person name="Mihaltcheva S."/>
            <person name="Morgado L.N."/>
            <person name="Niskanen T."/>
            <person name="Noordeloos M.E."/>
            <person name="Ohm R.A."/>
            <person name="Ortiz-Santana B."/>
            <person name="Ovrebo C."/>
            <person name="Racz N."/>
            <person name="Riley R."/>
            <person name="Savchenko A."/>
            <person name="Shiryaev A."/>
            <person name="Soop K."/>
            <person name="Spirin V."/>
            <person name="Szebenyi C."/>
            <person name="Tomsovsky M."/>
            <person name="Tulloss R.E."/>
            <person name="Uehling J."/>
            <person name="Grigoriev I.V."/>
            <person name="Vagvolgyi C."/>
            <person name="Papp T."/>
            <person name="Martin F.M."/>
            <person name="Miettinen O."/>
            <person name="Hibbett D.S."/>
            <person name="Nagy L.G."/>
        </authorList>
    </citation>
    <scope>NUCLEOTIDE SEQUENCE [LARGE SCALE GENOMIC DNA]</scope>
    <source>
        <strain evidence="4 5">CBS 962.96</strain>
    </source>
</reference>
<organism evidence="4 5">
    <name type="scientific">Dendrothele bispora (strain CBS 962.96)</name>
    <dbReference type="NCBI Taxonomy" id="1314807"/>
    <lineage>
        <taxon>Eukaryota</taxon>
        <taxon>Fungi</taxon>
        <taxon>Dikarya</taxon>
        <taxon>Basidiomycota</taxon>
        <taxon>Agaricomycotina</taxon>
        <taxon>Agaricomycetes</taxon>
        <taxon>Agaricomycetidae</taxon>
        <taxon>Agaricales</taxon>
        <taxon>Agaricales incertae sedis</taxon>
        <taxon>Dendrothele</taxon>
    </lineage>
</organism>
<proteinExistence type="inferred from homology"/>
<evidence type="ECO:0000256" key="2">
    <source>
        <dbReference type="ARBA" id="ARBA00038334"/>
    </source>
</evidence>
<dbReference type="InterPro" id="IPR000639">
    <property type="entry name" value="Epox_hydrolase-like"/>
</dbReference>
<evidence type="ECO:0000259" key="3">
    <source>
        <dbReference type="Pfam" id="PF00561"/>
    </source>
</evidence>
<protein>
    <submittedName>
        <fullName evidence="4">Alpha/beta-hydrolase</fullName>
    </submittedName>
</protein>
<dbReference type="AlphaFoldDB" id="A0A4V4HIE5"/>
<name>A0A4V4HIE5_DENBC</name>
<evidence type="ECO:0000313" key="5">
    <source>
        <dbReference type="Proteomes" id="UP000297245"/>
    </source>
</evidence>
<dbReference type="SUPFAM" id="SSF53474">
    <property type="entry name" value="alpha/beta-Hydrolases"/>
    <property type="match status" value="1"/>
</dbReference>
<comment type="similarity">
    <text evidence="2">Belongs to the AB hydrolase superfamily. Epoxide hydrolase family.</text>
</comment>
<keyword evidence="5" id="KW-1185">Reference proteome</keyword>
<keyword evidence="1 4" id="KW-0378">Hydrolase</keyword>
<dbReference type="Pfam" id="PF00561">
    <property type="entry name" value="Abhydrolase_1"/>
    <property type="match status" value="1"/>
</dbReference>
<dbReference type="EMBL" id="ML179044">
    <property type="protein sequence ID" value="THV06216.1"/>
    <property type="molecule type" value="Genomic_DNA"/>
</dbReference>